<keyword evidence="2" id="KW-1185">Reference proteome</keyword>
<dbReference type="EMBL" id="VMBP01000001">
    <property type="protein sequence ID" value="TSJ64623.1"/>
    <property type="molecule type" value="Genomic_DNA"/>
</dbReference>
<gene>
    <name evidence="1" type="ORF">FO470_05025</name>
</gene>
<proteinExistence type="predicted"/>
<organism evidence="1 2">
    <name type="scientific">Ancylobacter moscoviensis</name>
    <dbReference type="NCBI Taxonomy" id="2597768"/>
    <lineage>
        <taxon>Bacteria</taxon>
        <taxon>Pseudomonadati</taxon>
        <taxon>Pseudomonadota</taxon>
        <taxon>Alphaproteobacteria</taxon>
        <taxon>Hyphomicrobiales</taxon>
        <taxon>Xanthobacteraceae</taxon>
        <taxon>Ancylobacter</taxon>
    </lineage>
</organism>
<reference evidence="1 2" key="1">
    <citation type="submission" date="2019-07" db="EMBL/GenBank/DDBJ databases">
        <authorList>
            <person name="Grouzdev D.S."/>
        </authorList>
    </citation>
    <scope>NUCLEOTIDE SEQUENCE [LARGE SCALE GENOMIC DNA]</scope>
    <source>
        <strain evidence="1 2">3C</strain>
    </source>
</reference>
<dbReference type="RefSeq" id="WP_144341778.1">
    <property type="nucleotide sequence ID" value="NZ_VMBP01000001.1"/>
</dbReference>
<accession>A0ABY3DWR0</accession>
<evidence type="ECO:0000313" key="2">
    <source>
        <dbReference type="Proteomes" id="UP000315321"/>
    </source>
</evidence>
<dbReference type="Proteomes" id="UP000315321">
    <property type="component" value="Unassembled WGS sequence"/>
</dbReference>
<name>A0ABY3DWR0_9HYPH</name>
<sequence length="81" mass="8789">MSSDERDRIARLGGVLLPSADGVHAVLDLKTGMLLVNERHHHAHGQIEDVERWAATLIAACWEARRAAAARVSDVPRGMPG</sequence>
<evidence type="ECO:0000313" key="1">
    <source>
        <dbReference type="EMBL" id="TSJ64623.1"/>
    </source>
</evidence>
<comment type="caution">
    <text evidence="1">The sequence shown here is derived from an EMBL/GenBank/DDBJ whole genome shotgun (WGS) entry which is preliminary data.</text>
</comment>
<protein>
    <submittedName>
        <fullName evidence="1">Uncharacterized protein</fullName>
    </submittedName>
</protein>